<keyword evidence="3" id="KW-0812">Transmembrane</keyword>
<feature type="compositionally biased region" description="Polar residues" evidence="2">
    <location>
        <begin position="23"/>
        <end position="32"/>
    </location>
</feature>
<dbReference type="EMBL" id="WJXA01000006">
    <property type="protein sequence ID" value="KAF7140382.1"/>
    <property type="molecule type" value="Genomic_DNA"/>
</dbReference>
<keyword evidence="3" id="KW-0472">Membrane</keyword>
<reference evidence="4" key="1">
    <citation type="submission" date="2019-11" db="EMBL/GenBank/DDBJ databases">
        <authorList>
            <person name="Liu Y."/>
            <person name="Hou J."/>
            <person name="Li T.-Q."/>
            <person name="Guan C.-H."/>
            <person name="Wu X."/>
            <person name="Wu H.-Z."/>
            <person name="Ling F."/>
            <person name="Zhang R."/>
            <person name="Shi X.-G."/>
            <person name="Ren J.-P."/>
            <person name="Chen E.-F."/>
            <person name="Sun J.-M."/>
        </authorList>
    </citation>
    <scope>NUCLEOTIDE SEQUENCE</scope>
    <source>
        <strain evidence="4">Adult_tree_wgs_1</strain>
        <tissue evidence="4">Leaves</tissue>
    </source>
</reference>
<feature type="region of interest" description="Disordered" evidence="2">
    <location>
        <begin position="23"/>
        <end position="43"/>
    </location>
</feature>
<dbReference type="PANTHER" id="PTHR31374:SF198">
    <property type="entry name" value="AUXIN-RESPONSIVE PROTEIN SAUR72"/>
    <property type="match status" value="1"/>
</dbReference>
<proteinExistence type="inferred from homology"/>
<dbReference type="OrthoDB" id="838391at2759"/>
<evidence type="ECO:0000313" key="4">
    <source>
        <dbReference type="EMBL" id="KAF7140382.1"/>
    </source>
</evidence>
<evidence type="ECO:0000256" key="1">
    <source>
        <dbReference type="ARBA" id="ARBA00006974"/>
    </source>
</evidence>
<keyword evidence="3" id="KW-1133">Transmembrane helix</keyword>
<protein>
    <submittedName>
        <fullName evidence="4">Uncharacterized protein</fullName>
    </submittedName>
</protein>
<dbReference type="Proteomes" id="UP000626092">
    <property type="component" value="Unassembled WGS sequence"/>
</dbReference>
<sequence length="339" mass="37087">MKKLIRRLSRVADSSQYSLLRSDSRTSPSLVNGKSRRSGARSGVAPEGHIPVYVGEEMERFVVSADLLNHPIFVTLLNRSAQEYGYEQKGVLRIPCHVVVFERVLEALRVGDESVRDLLNAFEIGAADDLNWICFVLRKLYIHSAIEVEVKRKDRVILGSASFCSAFRVVWSARGALAGGLRFSLDPGPSGFPDLQVSVRRRRLLVSGCGEAWGGCNNSGVGVGVAGLFFLVFLFFLFSGEFRLFTGLGFPQIRWVSGLGFPQIRRVVGNNGGFVFSGLVWLLPPISGLPAVASELRWTVNGYPSVARTPRASGSLVFGVVSFRGGKLFEFLLRGLAGD</sequence>
<name>A0A834LHX3_RHOSS</name>
<gene>
    <name evidence="4" type="ORF">RHSIM_Rhsim06G0241300</name>
</gene>
<feature type="transmembrane region" description="Helical" evidence="3">
    <location>
        <begin position="220"/>
        <end position="238"/>
    </location>
</feature>
<keyword evidence="5" id="KW-1185">Reference proteome</keyword>
<organism evidence="4 5">
    <name type="scientific">Rhododendron simsii</name>
    <name type="common">Sims's rhododendron</name>
    <dbReference type="NCBI Taxonomy" id="118357"/>
    <lineage>
        <taxon>Eukaryota</taxon>
        <taxon>Viridiplantae</taxon>
        <taxon>Streptophyta</taxon>
        <taxon>Embryophyta</taxon>
        <taxon>Tracheophyta</taxon>
        <taxon>Spermatophyta</taxon>
        <taxon>Magnoliopsida</taxon>
        <taxon>eudicotyledons</taxon>
        <taxon>Gunneridae</taxon>
        <taxon>Pentapetalae</taxon>
        <taxon>asterids</taxon>
        <taxon>Ericales</taxon>
        <taxon>Ericaceae</taxon>
        <taxon>Ericoideae</taxon>
        <taxon>Rhodoreae</taxon>
        <taxon>Rhododendron</taxon>
    </lineage>
</organism>
<evidence type="ECO:0000256" key="2">
    <source>
        <dbReference type="SAM" id="MobiDB-lite"/>
    </source>
</evidence>
<dbReference type="InterPro" id="IPR003676">
    <property type="entry name" value="SAUR_fam"/>
</dbReference>
<evidence type="ECO:0000256" key="3">
    <source>
        <dbReference type="SAM" id="Phobius"/>
    </source>
</evidence>
<evidence type="ECO:0000313" key="5">
    <source>
        <dbReference type="Proteomes" id="UP000626092"/>
    </source>
</evidence>
<dbReference type="AlphaFoldDB" id="A0A834LHX3"/>
<comment type="caution">
    <text evidence="4">The sequence shown here is derived from an EMBL/GenBank/DDBJ whole genome shotgun (WGS) entry which is preliminary data.</text>
</comment>
<dbReference type="Pfam" id="PF02519">
    <property type="entry name" value="Auxin_inducible"/>
    <property type="match status" value="1"/>
</dbReference>
<dbReference type="PANTHER" id="PTHR31374">
    <property type="entry name" value="AUXIN-INDUCED PROTEIN-LIKE-RELATED"/>
    <property type="match status" value="1"/>
</dbReference>
<dbReference type="GO" id="GO:0009733">
    <property type="term" value="P:response to auxin"/>
    <property type="evidence" value="ECO:0007669"/>
    <property type="project" value="InterPro"/>
</dbReference>
<accession>A0A834LHX3</accession>
<comment type="similarity">
    <text evidence="1">Belongs to the ARG7 family.</text>
</comment>